<dbReference type="GO" id="GO:1990450">
    <property type="term" value="F:linear polyubiquitin binding"/>
    <property type="evidence" value="ECO:0000318"/>
    <property type="project" value="GO_Central"/>
</dbReference>
<dbReference type="RefSeq" id="XP_041422459.1">
    <property type="nucleotide sequence ID" value="XM_041566525.1"/>
</dbReference>
<dbReference type="KEGG" id="xla:108719312"/>
<dbReference type="SMART" id="SM00184">
    <property type="entry name" value="RING"/>
    <property type="match status" value="2"/>
</dbReference>
<dbReference type="GO" id="GO:0015031">
    <property type="term" value="P:protein transport"/>
    <property type="evidence" value="ECO:0007669"/>
    <property type="project" value="InterPro"/>
</dbReference>
<evidence type="ECO:0000313" key="7">
    <source>
        <dbReference type="Proteomes" id="UP000186698"/>
    </source>
</evidence>
<evidence type="ECO:0000256" key="3">
    <source>
        <dbReference type="ARBA" id="ARBA00022786"/>
    </source>
</evidence>
<dbReference type="SUPFAM" id="SSF57850">
    <property type="entry name" value="RING/U-box"/>
    <property type="match status" value="3"/>
</dbReference>
<feature type="domain" description="RING-type" evidence="5">
    <location>
        <begin position="475"/>
        <end position="524"/>
    </location>
</feature>
<dbReference type="Gene3D" id="3.30.40.10">
    <property type="entry name" value="Zinc/RING finger domain, C3HC4 (zinc finger)"/>
    <property type="match status" value="1"/>
</dbReference>
<evidence type="ECO:0000313" key="8">
    <source>
        <dbReference type="RefSeq" id="XP_041422459.1"/>
    </source>
</evidence>
<evidence type="ECO:0000259" key="6">
    <source>
        <dbReference type="SMART" id="SM00647"/>
    </source>
</evidence>
<dbReference type="AlphaFoldDB" id="A0A8J1L1L8"/>
<dbReference type="InterPro" id="IPR026254">
    <property type="entry name" value="RNF31-like"/>
</dbReference>
<dbReference type="SMART" id="SM00647">
    <property type="entry name" value="IBR"/>
    <property type="match status" value="2"/>
</dbReference>
<dbReference type="GO" id="GO:0036435">
    <property type="term" value="F:K48-linked polyubiquitin modification-dependent protein binding"/>
    <property type="evidence" value="ECO:0000318"/>
    <property type="project" value="GO_Central"/>
</dbReference>
<dbReference type="Pfam" id="PF22191">
    <property type="entry name" value="IBR_1"/>
    <property type="match status" value="1"/>
</dbReference>
<keyword evidence="2" id="KW-0863">Zinc-finger</keyword>
<feature type="domain" description="IBR" evidence="6">
    <location>
        <begin position="383"/>
        <end position="445"/>
    </location>
</feature>
<dbReference type="GO" id="GO:0008270">
    <property type="term" value="F:zinc ion binding"/>
    <property type="evidence" value="ECO:0007669"/>
    <property type="project" value="UniProtKB-KW"/>
</dbReference>
<dbReference type="GO" id="GO:0071797">
    <property type="term" value="C:LUBAC complex"/>
    <property type="evidence" value="ECO:0007669"/>
    <property type="project" value="InterPro"/>
</dbReference>
<proteinExistence type="predicted"/>
<evidence type="ECO:0000256" key="1">
    <source>
        <dbReference type="ARBA" id="ARBA00022723"/>
    </source>
</evidence>
<dbReference type="InterPro" id="IPR013083">
    <property type="entry name" value="Znf_RING/FYVE/PHD"/>
</dbReference>
<evidence type="ECO:0000256" key="2">
    <source>
        <dbReference type="ARBA" id="ARBA00022771"/>
    </source>
</evidence>
<evidence type="ECO:0000259" key="5">
    <source>
        <dbReference type="SMART" id="SM00184"/>
    </source>
</evidence>
<dbReference type="CDD" id="cd20351">
    <property type="entry name" value="Rcat_RBR_HOIP"/>
    <property type="match status" value="1"/>
</dbReference>
<accession>A0A8J1L1L8</accession>
<dbReference type="OrthoDB" id="9978677at2759"/>
<reference evidence="8" key="1">
    <citation type="submission" date="2025-08" db="UniProtKB">
        <authorList>
            <consortium name="RefSeq"/>
        </authorList>
    </citation>
    <scope>IDENTIFICATION</scope>
    <source>
        <strain evidence="8">J_2021</strain>
        <tissue evidence="8">Erythrocytes</tissue>
    </source>
</reference>
<dbReference type="InterPro" id="IPR008883">
    <property type="entry name" value="UEV_N"/>
</dbReference>
<dbReference type="CDD" id="cd11685">
    <property type="entry name" value="UEV_TSG101-like"/>
    <property type="match status" value="1"/>
</dbReference>
<dbReference type="Proteomes" id="UP000186698">
    <property type="component" value="Chromosome 6L"/>
</dbReference>
<name>A0A8J1L1L8_XENLA</name>
<dbReference type="Pfam" id="PF01485">
    <property type="entry name" value="IBR"/>
    <property type="match status" value="1"/>
</dbReference>
<keyword evidence="1" id="KW-0479">Metal-binding</keyword>
<dbReference type="PANTHER" id="PTHR16004">
    <property type="entry name" value="RING FINGER PROTEIN 31-RELATED"/>
    <property type="match status" value="1"/>
</dbReference>
<protein>
    <submittedName>
        <fullName evidence="8">E3 ubiquitin-protein ligase RNF31 isoform X1</fullName>
    </submittedName>
</protein>
<dbReference type="InterPro" id="IPR002867">
    <property type="entry name" value="IBR_dom"/>
</dbReference>
<dbReference type="GO" id="GO:0070530">
    <property type="term" value="F:K63-linked polyubiquitin modification-dependent protein binding"/>
    <property type="evidence" value="ECO:0000318"/>
    <property type="project" value="GO_Central"/>
</dbReference>
<sequence length="648" mass="75262">MMLPSSSANRTSPDGGIDDALLKGFYTHAQRIKQELEQIRAKYGDILIKVGFHGGIKRRLLTFTVPVSTQYNGHYFQIQVCIWLHPTHPETPPQCYLADKVNIDLQPGDVISKNWLMNLKYVQEWNYTSSHLLGLLEDVEDFLKKEISARFTANCWNNKSLKAASTSPSISRTSQTSNLVSPRIDANVSPLLQKQQWQQETNKGRDSCSDIEDAFKSLTLESIVRMYDLKASSKDTEEPSNNTVCGIFQPSPGHTSTEKQKLFEDIWKVNRGFWSTEDVQEAVNTCSEYISALHYLSHECPICYNQYPFSKFVTMTHCSCSFCKACFAQYFSSVIKEKSISDAVCPLCKKPDLEKEGDTEEVMDYFNFLDTQIRHYLDQATHDLFQCKLRDRTLMKMPNFRWCCHCSFGLLHEADRLRMDCPSCCKSTCFKCRKPWEEQHEKISCEEFRIWKLNNEPSHQEERLNAYLTQNGIDCPLCKFRFDLAKGGCLHFRCTQCLHEFCEGCRQPFKHGHECDFSTDCHRKGLHAHHLRNCLYYMRDWDFHRLYRLLQESGIQYKANNGPGSEKDQWTNEDRRAASAIHKEYLVKIICLNALDPADLYTEKEMETELKRWKLTVPGFCSENNREMYLQRLRMIIKQEIPLPSAAV</sequence>
<dbReference type="InterPro" id="IPR047540">
    <property type="entry name" value="BRcat_RBR_RNF31-like"/>
</dbReference>
<dbReference type="CDD" id="cd16631">
    <property type="entry name" value="mRING-HC-C4C4_RBR_HOIP"/>
    <property type="match status" value="1"/>
</dbReference>
<keyword evidence="4" id="KW-0862">Zinc</keyword>
<dbReference type="CTD" id="108719312"/>
<dbReference type="CDD" id="cd20337">
    <property type="entry name" value="BRcat_RBR_HOIP"/>
    <property type="match status" value="1"/>
</dbReference>
<keyword evidence="7" id="KW-1185">Reference proteome</keyword>
<dbReference type="SUPFAM" id="SSF54495">
    <property type="entry name" value="UBC-like"/>
    <property type="match status" value="1"/>
</dbReference>
<dbReference type="Pfam" id="PF05743">
    <property type="entry name" value="UEV"/>
    <property type="match status" value="1"/>
</dbReference>
<dbReference type="GeneID" id="108719312"/>
<gene>
    <name evidence="8" type="primary">LOC108719312</name>
</gene>
<dbReference type="InterPro" id="IPR001841">
    <property type="entry name" value="Znf_RING"/>
</dbReference>
<evidence type="ECO:0000256" key="4">
    <source>
        <dbReference type="ARBA" id="ARBA00022833"/>
    </source>
</evidence>
<dbReference type="InterPro" id="IPR047542">
    <property type="entry name" value="Rcat_RBR_RNF31-like"/>
</dbReference>
<dbReference type="InterPro" id="IPR016135">
    <property type="entry name" value="UBQ-conjugating_enzyme/RWD"/>
</dbReference>
<dbReference type="InterPro" id="IPR047541">
    <property type="entry name" value="RNF31_RBR_mRING-HC-like"/>
</dbReference>
<dbReference type="PANTHER" id="PTHR16004:SF3">
    <property type="entry name" value="E3 UBIQUITIN-PROTEIN LIGASE RNF31"/>
    <property type="match status" value="1"/>
</dbReference>
<dbReference type="GO" id="GO:0061630">
    <property type="term" value="F:ubiquitin protein ligase activity"/>
    <property type="evidence" value="ECO:0000318"/>
    <property type="project" value="GO_Central"/>
</dbReference>
<organism evidence="7 8">
    <name type="scientific">Xenopus laevis</name>
    <name type="common">African clawed frog</name>
    <dbReference type="NCBI Taxonomy" id="8355"/>
    <lineage>
        <taxon>Eukaryota</taxon>
        <taxon>Metazoa</taxon>
        <taxon>Chordata</taxon>
        <taxon>Craniata</taxon>
        <taxon>Vertebrata</taxon>
        <taxon>Euteleostomi</taxon>
        <taxon>Amphibia</taxon>
        <taxon>Batrachia</taxon>
        <taxon>Anura</taxon>
        <taxon>Pipoidea</taxon>
        <taxon>Pipidae</taxon>
        <taxon>Xenopodinae</taxon>
        <taxon>Xenopus</taxon>
        <taxon>Xenopus</taxon>
    </lineage>
</organism>
<dbReference type="Gene3D" id="3.10.110.10">
    <property type="entry name" value="Ubiquitin Conjugating Enzyme"/>
    <property type="match status" value="1"/>
</dbReference>
<feature type="domain" description="IBR" evidence="6">
    <location>
        <begin position="457"/>
        <end position="515"/>
    </location>
</feature>
<keyword evidence="3" id="KW-0833">Ubl conjugation pathway</keyword>
<dbReference type="GO" id="GO:0097039">
    <property type="term" value="P:protein linear polyubiquitination"/>
    <property type="evidence" value="ECO:0000318"/>
    <property type="project" value="GO_Central"/>
</dbReference>
<feature type="domain" description="RING-type" evidence="5">
    <location>
        <begin position="300"/>
        <end position="348"/>
    </location>
</feature>